<evidence type="ECO:0000313" key="1">
    <source>
        <dbReference type="EMBL" id="KAH0562003.1"/>
    </source>
</evidence>
<evidence type="ECO:0000313" key="2">
    <source>
        <dbReference type="Proteomes" id="UP000750711"/>
    </source>
</evidence>
<dbReference type="AlphaFoldDB" id="A0A9P8RQV3"/>
<accession>A0A9P8RQV3</accession>
<comment type="caution">
    <text evidence="1">The sequence shown here is derived from an EMBL/GenBank/DDBJ whole genome shotgun (WGS) entry which is preliminary data.</text>
</comment>
<protein>
    <submittedName>
        <fullName evidence="1">Uncharacterized protein</fullName>
    </submittedName>
</protein>
<sequence length="194" mass="22629">MTIRTTDASICMNRSMAKDATKKTHGHELELEIPDEYEETQQRPEGCLSRRETLCRKAEQEDGPVPIRTKFQEMLKNPDALYEDIIELIKKSRDFRVYRDNYRKQLIEVKQTMQHSGTISGTLVLFKGQRFMKLPDPLLFDGSTKDRVMNISLRDLKDDLNDKLTWKLQEAVAMYYNDSTVTLSQFAKHCTTND</sequence>
<keyword evidence="2" id="KW-1185">Reference proteome</keyword>
<proteinExistence type="predicted"/>
<reference evidence="1" key="1">
    <citation type="submission" date="2021-03" db="EMBL/GenBank/DDBJ databases">
        <title>Comparative genomics and phylogenomic investigation of the class Geoglossomycetes provide insights into ecological specialization and systematics.</title>
        <authorList>
            <person name="Melie T."/>
            <person name="Pirro S."/>
            <person name="Miller A.N."/>
            <person name="Quandt A."/>
        </authorList>
    </citation>
    <scope>NUCLEOTIDE SEQUENCE</scope>
    <source>
        <strain evidence="1">CAQ_001_2017</strain>
    </source>
</reference>
<organism evidence="1 2">
    <name type="scientific">Trichoglossum hirsutum</name>
    <dbReference type="NCBI Taxonomy" id="265104"/>
    <lineage>
        <taxon>Eukaryota</taxon>
        <taxon>Fungi</taxon>
        <taxon>Dikarya</taxon>
        <taxon>Ascomycota</taxon>
        <taxon>Pezizomycotina</taxon>
        <taxon>Geoglossomycetes</taxon>
        <taxon>Geoglossales</taxon>
        <taxon>Geoglossaceae</taxon>
        <taxon>Trichoglossum</taxon>
    </lineage>
</organism>
<name>A0A9P8RQV3_9PEZI</name>
<gene>
    <name evidence="1" type="ORF">GP486_003292</name>
</gene>
<dbReference type="EMBL" id="JAGHQM010000431">
    <property type="protein sequence ID" value="KAH0562003.1"/>
    <property type="molecule type" value="Genomic_DNA"/>
</dbReference>
<dbReference type="Proteomes" id="UP000750711">
    <property type="component" value="Unassembled WGS sequence"/>
</dbReference>